<protein>
    <submittedName>
        <fullName evidence="1">Uncharacterized protein</fullName>
    </submittedName>
</protein>
<name>A0ABS3IQY0_9GAMM</name>
<accession>A0ABS3IQY0</accession>
<gene>
    <name evidence="1" type="ORF">J1836_21245</name>
</gene>
<reference evidence="1 2" key="1">
    <citation type="submission" date="2021-03" db="EMBL/GenBank/DDBJ databases">
        <title>Draft genome and methylome analysis of Thiotrix fructosivoruns ATCC 49748.</title>
        <authorList>
            <person name="Fomenkov A."/>
            <person name="Grabovich M.Y."/>
            <person name="Roberts R.J."/>
        </authorList>
    </citation>
    <scope>NUCLEOTIDE SEQUENCE [LARGE SCALE GENOMIC DNA]</scope>
    <source>
        <strain evidence="1 2">ATCC 49748</strain>
    </source>
</reference>
<sequence length="101" mass="10568">MYTRLKARCKRGYVAIRHTASSKSNTTVTTTLKAGTNTYTFKSTTLVVDSTPDPISFTPQTGVSLSSLVESAVVTVSGINTTLALSITGGNTVSMVGVYQG</sequence>
<organism evidence="1 2">
    <name type="scientific">Thiothrix fructosivorans</name>
    <dbReference type="NCBI Taxonomy" id="111770"/>
    <lineage>
        <taxon>Bacteria</taxon>
        <taxon>Pseudomonadati</taxon>
        <taxon>Pseudomonadota</taxon>
        <taxon>Gammaproteobacteria</taxon>
        <taxon>Thiotrichales</taxon>
        <taxon>Thiotrichaceae</taxon>
        <taxon>Thiothrix</taxon>
    </lineage>
</organism>
<evidence type="ECO:0000313" key="2">
    <source>
        <dbReference type="Proteomes" id="UP000664466"/>
    </source>
</evidence>
<proteinExistence type="predicted"/>
<dbReference type="RefSeq" id="WP_207253148.1">
    <property type="nucleotide sequence ID" value="NZ_JAFMPM010000008.1"/>
</dbReference>
<dbReference type="EMBL" id="JAFMPM010000008">
    <property type="protein sequence ID" value="MBO0615423.1"/>
    <property type="molecule type" value="Genomic_DNA"/>
</dbReference>
<evidence type="ECO:0000313" key="1">
    <source>
        <dbReference type="EMBL" id="MBO0615423.1"/>
    </source>
</evidence>
<dbReference type="Proteomes" id="UP000664466">
    <property type="component" value="Unassembled WGS sequence"/>
</dbReference>
<keyword evidence="2" id="KW-1185">Reference proteome</keyword>
<comment type="caution">
    <text evidence="1">The sequence shown here is derived from an EMBL/GenBank/DDBJ whole genome shotgun (WGS) entry which is preliminary data.</text>
</comment>